<dbReference type="NCBIfam" id="TIGR02937">
    <property type="entry name" value="sigma70-ECF"/>
    <property type="match status" value="1"/>
</dbReference>
<dbReference type="Gene3D" id="1.10.1740.10">
    <property type="match status" value="1"/>
</dbReference>
<feature type="domain" description="RNA polymerase sigma-70 region 2" evidence="6">
    <location>
        <begin position="74"/>
        <end position="141"/>
    </location>
</feature>
<dbReference type="Gene3D" id="1.10.10.10">
    <property type="entry name" value="Winged helix-like DNA-binding domain superfamily/Winged helix DNA-binding domain"/>
    <property type="match status" value="1"/>
</dbReference>
<reference evidence="8" key="1">
    <citation type="journal article" date="2014" name="Int. J. Syst. Evol. Microbiol.">
        <title>Complete genome sequence of Corynebacterium casei LMG S-19264T (=DSM 44701T), isolated from a smear-ripened cheese.</title>
        <authorList>
            <consortium name="US DOE Joint Genome Institute (JGI-PGF)"/>
            <person name="Walter F."/>
            <person name="Albersmeier A."/>
            <person name="Kalinowski J."/>
            <person name="Ruckert C."/>
        </authorList>
    </citation>
    <scope>NUCLEOTIDE SEQUENCE</scope>
    <source>
        <strain evidence="8">JCM 4790</strain>
    </source>
</reference>
<evidence type="ECO:0000256" key="2">
    <source>
        <dbReference type="ARBA" id="ARBA00023015"/>
    </source>
</evidence>
<dbReference type="InterPro" id="IPR036388">
    <property type="entry name" value="WH-like_DNA-bd_sf"/>
</dbReference>
<dbReference type="CDD" id="cd06171">
    <property type="entry name" value="Sigma70_r4"/>
    <property type="match status" value="1"/>
</dbReference>
<gene>
    <name evidence="8" type="ORF">GCM10010358_32760</name>
</gene>
<dbReference type="PANTHER" id="PTHR43133">
    <property type="entry name" value="RNA POLYMERASE ECF-TYPE SIGMA FACTO"/>
    <property type="match status" value="1"/>
</dbReference>
<evidence type="ECO:0000313" key="9">
    <source>
        <dbReference type="Proteomes" id="UP000619244"/>
    </source>
</evidence>
<feature type="domain" description="RNA polymerase sigma-70 region 4" evidence="7">
    <location>
        <begin position="176"/>
        <end position="223"/>
    </location>
</feature>
<evidence type="ECO:0000259" key="6">
    <source>
        <dbReference type="Pfam" id="PF04542"/>
    </source>
</evidence>
<keyword evidence="3" id="KW-0731">Sigma factor</keyword>
<proteinExistence type="inferred from homology"/>
<protein>
    <submittedName>
        <fullName evidence="8">Uncharacterized protein</fullName>
    </submittedName>
</protein>
<dbReference type="EMBL" id="BMVU01000013">
    <property type="protein sequence ID" value="GGX75858.1"/>
    <property type="molecule type" value="Genomic_DNA"/>
</dbReference>
<name>A0A918KU33_9ACTN</name>
<dbReference type="InterPro" id="IPR014284">
    <property type="entry name" value="RNA_pol_sigma-70_dom"/>
</dbReference>
<dbReference type="AlphaFoldDB" id="A0A918KU33"/>
<dbReference type="GO" id="GO:0016987">
    <property type="term" value="F:sigma factor activity"/>
    <property type="evidence" value="ECO:0007669"/>
    <property type="project" value="UniProtKB-KW"/>
</dbReference>
<evidence type="ECO:0000259" key="7">
    <source>
        <dbReference type="Pfam" id="PF04545"/>
    </source>
</evidence>
<dbReference type="SUPFAM" id="SSF88946">
    <property type="entry name" value="Sigma2 domain of RNA polymerase sigma factors"/>
    <property type="match status" value="1"/>
</dbReference>
<accession>A0A918KU33</accession>
<reference evidence="8" key="2">
    <citation type="submission" date="2020-09" db="EMBL/GenBank/DDBJ databases">
        <authorList>
            <person name="Sun Q."/>
            <person name="Ohkuma M."/>
        </authorList>
    </citation>
    <scope>NUCLEOTIDE SEQUENCE</scope>
    <source>
        <strain evidence="8">JCM 4790</strain>
    </source>
</reference>
<organism evidence="8 9">
    <name type="scientific">Streptomyces minutiscleroticus</name>
    <dbReference type="NCBI Taxonomy" id="68238"/>
    <lineage>
        <taxon>Bacteria</taxon>
        <taxon>Bacillati</taxon>
        <taxon>Actinomycetota</taxon>
        <taxon>Actinomycetes</taxon>
        <taxon>Kitasatosporales</taxon>
        <taxon>Streptomycetaceae</taxon>
        <taxon>Streptomyces</taxon>
    </lineage>
</organism>
<dbReference type="SUPFAM" id="SSF88659">
    <property type="entry name" value="Sigma3 and sigma4 domains of RNA polymerase sigma factors"/>
    <property type="match status" value="1"/>
</dbReference>
<evidence type="ECO:0000256" key="4">
    <source>
        <dbReference type="ARBA" id="ARBA00023125"/>
    </source>
</evidence>
<dbReference type="InterPro" id="IPR007630">
    <property type="entry name" value="RNA_pol_sigma70_r4"/>
</dbReference>
<dbReference type="InterPro" id="IPR013324">
    <property type="entry name" value="RNA_pol_sigma_r3/r4-like"/>
</dbReference>
<dbReference type="Proteomes" id="UP000619244">
    <property type="component" value="Unassembled WGS sequence"/>
</dbReference>
<dbReference type="Pfam" id="PF04545">
    <property type="entry name" value="Sigma70_r4"/>
    <property type="match status" value="1"/>
</dbReference>
<keyword evidence="9" id="KW-1185">Reference proteome</keyword>
<dbReference type="GO" id="GO:0003677">
    <property type="term" value="F:DNA binding"/>
    <property type="evidence" value="ECO:0007669"/>
    <property type="project" value="UniProtKB-KW"/>
</dbReference>
<dbReference type="PANTHER" id="PTHR43133:SF62">
    <property type="entry name" value="RNA POLYMERASE SIGMA FACTOR SIGZ"/>
    <property type="match status" value="1"/>
</dbReference>
<keyword evidence="4" id="KW-0238">DNA-binding</keyword>
<dbReference type="InterPro" id="IPR007627">
    <property type="entry name" value="RNA_pol_sigma70_r2"/>
</dbReference>
<dbReference type="GO" id="GO:0006352">
    <property type="term" value="P:DNA-templated transcription initiation"/>
    <property type="evidence" value="ECO:0007669"/>
    <property type="project" value="InterPro"/>
</dbReference>
<comment type="similarity">
    <text evidence="1">Belongs to the sigma-70 factor family. ECF subfamily.</text>
</comment>
<evidence type="ECO:0000256" key="3">
    <source>
        <dbReference type="ARBA" id="ARBA00023082"/>
    </source>
</evidence>
<dbReference type="Pfam" id="PF04542">
    <property type="entry name" value="Sigma70_r2"/>
    <property type="match status" value="1"/>
</dbReference>
<keyword evidence="2" id="KW-0805">Transcription regulation</keyword>
<evidence type="ECO:0000313" key="8">
    <source>
        <dbReference type="EMBL" id="GGX75858.1"/>
    </source>
</evidence>
<evidence type="ECO:0000256" key="1">
    <source>
        <dbReference type="ARBA" id="ARBA00010641"/>
    </source>
</evidence>
<sequence>MSACPTVGPCPGPAVTATATTAVATTATATGMTAVIPSPAPAVPARAPVEETLADEELAAGLAAGDEECLAAAYRRWGSLVHTLAWRALGDAKESEDVIQQVFLAAWRGRHGYRPERGALAGWLIGITRRKIADALSARTRRTELVAAAGTVLAVRADSGGHPEAVLDRVLVRGELAKLPAAQQRVLRLAFYEDLTQAQIAELTGLPLGTVKSHARRGLHQLRRCLENEVSA</sequence>
<dbReference type="InterPro" id="IPR039425">
    <property type="entry name" value="RNA_pol_sigma-70-like"/>
</dbReference>
<dbReference type="InterPro" id="IPR013325">
    <property type="entry name" value="RNA_pol_sigma_r2"/>
</dbReference>
<comment type="caution">
    <text evidence="8">The sequence shown here is derived from an EMBL/GenBank/DDBJ whole genome shotgun (WGS) entry which is preliminary data.</text>
</comment>
<keyword evidence="5" id="KW-0804">Transcription</keyword>
<evidence type="ECO:0000256" key="5">
    <source>
        <dbReference type="ARBA" id="ARBA00023163"/>
    </source>
</evidence>